<accession>A0A7C8I185</accession>
<evidence type="ECO:0000256" key="1">
    <source>
        <dbReference type="SAM" id="MobiDB-lite"/>
    </source>
</evidence>
<dbReference type="SMART" id="SM00257">
    <property type="entry name" value="LysM"/>
    <property type="match status" value="1"/>
</dbReference>
<comment type="caution">
    <text evidence="4">The sequence shown here is derived from an EMBL/GenBank/DDBJ whole genome shotgun (WGS) entry which is preliminary data.</text>
</comment>
<reference evidence="4 5" key="1">
    <citation type="submission" date="2020-01" db="EMBL/GenBank/DDBJ databases">
        <authorList>
            <consortium name="DOE Joint Genome Institute"/>
            <person name="Haridas S."/>
            <person name="Albert R."/>
            <person name="Binder M."/>
            <person name="Bloem J."/>
            <person name="Labutti K."/>
            <person name="Salamov A."/>
            <person name="Andreopoulos B."/>
            <person name="Baker S.E."/>
            <person name="Barry K."/>
            <person name="Bills G."/>
            <person name="Bluhm B.H."/>
            <person name="Cannon C."/>
            <person name="Castanera R."/>
            <person name="Culley D.E."/>
            <person name="Daum C."/>
            <person name="Ezra D."/>
            <person name="Gonzalez J.B."/>
            <person name="Henrissat B."/>
            <person name="Kuo A."/>
            <person name="Liang C."/>
            <person name="Lipzen A."/>
            <person name="Lutzoni F."/>
            <person name="Magnuson J."/>
            <person name="Mondo S."/>
            <person name="Nolan M."/>
            <person name="Ohm R."/>
            <person name="Pangilinan J."/>
            <person name="Park H.-J.H."/>
            <person name="Ramirez L."/>
            <person name="Alfaro M."/>
            <person name="Sun H."/>
            <person name="Tritt A."/>
            <person name="Yoshinaga Y."/>
            <person name="Zwiers L.-H.L."/>
            <person name="Turgeon B.G."/>
            <person name="Goodwin S.B."/>
            <person name="Spatafora J.W."/>
            <person name="Crous P.W."/>
            <person name="Grigoriev I.V."/>
        </authorList>
    </citation>
    <scope>NUCLEOTIDE SEQUENCE [LARGE SCALE GENOMIC DNA]</scope>
    <source>
        <strain evidence="4 5">CBS 611.86</strain>
    </source>
</reference>
<protein>
    <recommendedName>
        <fullName evidence="3">LysM domain-containing protein</fullName>
    </recommendedName>
</protein>
<feature type="compositionally biased region" description="Basic and acidic residues" evidence="1">
    <location>
        <begin position="10"/>
        <end position="22"/>
    </location>
</feature>
<sequence>MGRWADQDSDEQRLPDGMHRVGYDADTQTYTFQDAEGRFYESEEGNRYGKLWPAGQARPQPSSTETAAVKSANRESIRMMLPFALLVLVFLFLMFKFINSGSADDTAAQVQCGDGAAAVQVQKGDSCWKIAEAHGLGVDELVALAGNKGRLVCEGLGIGEWVCVPE</sequence>
<feature type="domain" description="LysM" evidence="3">
    <location>
        <begin position="117"/>
        <end position="164"/>
    </location>
</feature>
<dbReference type="CDD" id="cd00118">
    <property type="entry name" value="LysM"/>
    <property type="match status" value="1"/>
</dbReference>
<dbReference type="Pfam" id="PF01476">
    <property type="entry name" value="LysM"/>
    <property type="match status" value="1"/>
</dbReference>
<keyword evidence="2" id="KW-1133">Transmembrane helix</keyword>
<dbReference type="AlphaFoldDB" id="A0A7C8I185"/>
<keyword evidence="2" id="KW-0812">Transmembrane</keyword>
<evidence type="ECO:0000259" key="3">
    <source>
        <dbReference type="PROSITE" id="PS51782"/>
    </source>
</evidence>
<dbReference type="SUPFAM" id="SSF54106">
    <property type="entry name" value="LysM domain"/>
    <property type="match status" value="1"/>
</dbReference>
<keyword evidence="5" id="KW-1185">Reference proteome</keyword>
<feature type="transmembrane region" description="Helical" evidence="2">
    <location>
        <begin position="80"/>
        <end position="98"/>
    </location>
</feature>
<proteinExistence type="predicted"/>
<dbReference type="Proteomes" id="UP000481861">
    <property type="component" value="Unassembled WGS sequence"/>
</dbReference>
<dbReference type="InterPro" id="IPR018392">
    <property type="entry name" value="LysM"/>
</dbReference>
<feature type="region of interest" description="Disordered" evidence="1">
    <location>
        <begin position="1"/>
        <end position="22"/>
    </location>
</feature>
<dbReference type="Gene3D" id="3.10.350.10">
    <property type="entry name" value="LysM domain"/>
    <property type="match status" value="1"/>
</dbReference>
<dbReference type="InterPro" id="IPR036779">
    <property type="entry name" value="LysM_dom_sf"/>
</dbReference>
<name>A0A7C8I185_9PLEO</name>
<evidence type="ECO:0000313" key="5">
    <source>
        <dbReference type="Proteomes" id="UP000481861"/>
    </source>
</evidence>
<dbReference type="PROSITE" id="PS51782">
    <property type="entry name" value="LYSM"/>
    <property type="match status" value="1"/>
</dbReference>
<dbReference type="OrthoDB" id="2107166at2759"/>
<evidence type="ECO:0000313" key="4">
    <source>
        <dbReference type="EMBL" id="KAF2865232.1"/>
    </source>
</evidence>
<dbReference type="EMBL" id="JAADJZ010000035">
    <property type="protein sequence ID" value="KAF2865232.1"/>
    <property type="molecule type" value="Genomic_DNA"/>
</dbReference>
<organism evidence="4 5">
    <name type="scientific">Massariosphaeria phaeospora</name>
    <dbReference type="NCBI Taxonomy" id="100035"/>
    <lineage>
        <taxon>Eukaryota</taxon>
        <taxon>Fungi</taxon>
        <taxon>Dikarya</taxon>
        <taxon>Ascomycota</taxon>
        <taxon>Pezizomycotina</taxon>
        <taxon>Dothideomycetes</taxon>
        <taxon>Pleosporomycetidae</taxon>
        <taxon>Pleosporales</taxon>
        <taxon>Pleosporales incertae sedis</taxon>
        <taxon>Massariosphaeria</taxon>
    </lineage>
</organism>
<gene>
    <name evidence="4" type="ORF">BDV95DRAFT_587152</name>
</gene>
<keyword evidence="2" id="KW-0472">Membrane</keyword>
<evidence type="ECO:0000256" key="2">
    <source>
        <dbReference type="SAM" id="Phobius"/>
    </source>
</evidence>